<sequence>MSRLYSCMMLSLVWFSSSDNFHSGILLLDIRIIASLVEDKVSQISSFALIFREHRHLSVFD</sequence>
<dbReference type="EMBL" id="HACA01030767">
    <property type="protein sequence ID" value="CDW48128.1"/>
    <property type="molecule type" value="Transcribed_RNA"/>
</dbReference>
<evidence type="ECO:0000313" key="1">
    <source>
        <dbReference type="EMBL" id="CDW48128.1"/>
    </source>
</evidence>
<name>A0A0K2VC63_LEPSM</name>
<reference evidence="1" key="1">
    <citation type="submission" date="2014-05" db="EMBL/GenBank/DDBJ databases">
        <authorList>
            <person name="Chronopoulou M."/>
        </authorList>
    </citation>
    <scope>NUCLEOTIDE SEQUENCE</scope>
    <source>
        <tissue evidence="1">Whole organism</tissue>
    </source>
</reference>
<proteinExistence type="predicted"/>
<dbReference type="AlphaFoldDB" id="A0A0K2VC63"/>
<accession>A0A0K2VC63</accession>
<organism evidence="1">
    <name type="scientific">Lepeophtheirus salmonis</name>
    <name type="common">Salmon louse</name>
    <name type="synonym">Caligus salmonis</name>
    <dbReference type="NCBI Taxonomy" id="72036"/>
    <lineage>
        <taxon>Eukaryota</taxon>
        <taxon>Metazoa</taxon>
        <taxon>Ecdysozoa</taxon>
        <taxon>Arthropoda</taxon>
        <taxon>Crustacea</taxon>
        <taxon>Multicrustacea</taxon>
        <taxon>Hexanauplia</taxon>
        <taxon>Copepoda</taxon>
        <taxon>Siphonostomatoida</taxon>
        <taxon>Caligidae</taxon>
        <taxon>Lepeophtheirus</taxon>
    </lineage>
</organism>
<protein>
    <submittedName>
        <fullName evidence="1">Uncharacterized protein</fullName>
    </submittedName>
</protein>